<dbReference type="RefSeq" id="WP_147669869.1">
    <property type="nucleotide sequence ID" value="NZ_CP120678.1"/>
</dbReference>
<dbReference type="Proteomes" id="UP001243623">
    <property type="component" value="Chromosome"/>
</dbReference>
<accession>A0A9Y2ERH0</accession>
<evidence type="ECO:0000313" key="1">
    <source>
        <dbReference type="EMBL" id="WIW69813.1"/>
    </source>
</evidence>
<dbReference type="AlphaFoldDB" id="A0A9Y2ERH0"/>
<name>A0A9Y2ERH0_9FIRM</name>
<protein>
    <submittedName>
        <fullName evidence="1">Uncharacterized protein</fullName>
    </submittedName>
</protein>
<dbReference type="KEGG" id="sgbi:P3F81_07760"/>
<keyword evidence="2" id="KW-1185">Reference proteome</keyword>
<gene>
    <name evidence="1" type="ORF">P3F81_07760</name>
</gene>
<evidence type="ECO:0000313" key="2">
    <source>
        <dbReference type="Proteomes" id="UP001243623"/>
    </source>
</evidence>
<proteinExistence type="predicted"/>
<sequence length="159" mass="18210">MNPITTEEINDSVNVSLSSEAKNLQNATMINARYSPSYTMQQVIHNSYDLIRGMYIQVSDFVSKYDQRTGNDKYNTSSDLKTERDDLWYGTNSQWYTSAEWDQFGMIVNGKKVITGGNDSINKTMTEFFNDPADLYTKNSAQKYKGLLERVLNCISAYK</sequence>
<reference evidence="1" key="1">
    <citation type="submission" date="2023-03" db="EMBL/GenBank/DDBJ databases">
        <title>Selenobaculum gbiensis gen. nov. sp. nov., a new bacterium isolated from the gut microbiota of IBD patient.</title>
        <authorList>
            <person name="Yeo S."/>
            <person name="Park H."/>
            <person name="Huh C.S."/>
        </authorList>
    </citation>
    <scope>NUCLEOTIDE SEQUENCE</scope>
    <source>
        <strain evidence="1">ICN-92133</strain>
    </source>
</reference>
<organism evidence="1 2">
    <name type="scientific">Selenobaculum gibii</name>
    <dbReference type="NCBI Taxonomy" id="3054208"/>
    <lineage>
        <taxon>Bacteria</taxon>
        <taxon>Bacillati</taxon>
        <taxon>Bacillota</taxon>
        <taxon>Negativicutes</taxon>
        <taxon>Selenomonadales</taxon>
        <taxon>Selenomonadaceae</taxon>
        <taxon>Selenobaculum</taxon>
    </lineage>
</organism>
<dbReference type="EMBL" id="CP120678">
    <property type="protein sequence ID" value="WIW69813.1"/>
    <property type="molecule type" value="Genomic_DNA"/>
</dbReference>